<dbReference type="Proteomes" id="UP000292958">
    <property type="component" value="Unassembled WGS sequence"/>
</dbReference>
<organism evidence="2 3">
    <name type="scientific">Edaphobacter modestus</name>
    <dbReference type="NCBI Taxonomy" id="388466"/>
    <lineage>
        <taxon>Bacteria</taxon>
        <taxon>Pseudomonadati</taxon>
        <taxon>Acidobacteriota</taxon>
        <taxon>Terriglobia</taxon>
        <taxon>Terriglobales</taxon>
        <taxon>Acidobacteriaceae</taxon>
        <taxon>Edaphobacter</taxon>
    </lineage>
</organism>
<sequence length="120" mass="13906">MTLFPIHSKQERRRTTRYRCHGPIDFRIQGWYLQKGRILNLCLDGCLIEPQLASGYEVGDQLEMRFEVNRLPFRAQCIVRRVQPTGDLGVEIVRLSSRSRRQLRELVDELAAIGPPGTEL</sequence>
<comment type="caution">
    <text evidence="2">The sequence shown here is derived from an EMBL/GenBank/DDBJ whole genome shotgun (WGS) entry which is preliminary data.</text>
</comment>
<dbReference type="OrthoDB" id="121886at2"/>
<keyword evidence="3" id="KW-1185">Reference proteome</keyword>
<dbReference type="InterPro" id="IPR009875">
    <property type="entry name" value="PilZ_domain"/>
</dbReference>
<feature type="domain" description="PilZ" evidence="1">
    <location>
        <begin position="11"/>
        <end position="108"/>
    </location>
</feature>
<dbReference type="Gene3D" id="2.40.10.220">
    <property type="entry name" value="predicted glycosyltransferase like domains"/>
    <property type="match status" value="1"/>
</dbReference>
<dbReference type="SUPFAM" id="SSF141371">
    <property type="entry name" value="PilZ domain-like"/>
    <property type="match status" value="1"/>
</dbReference>
<dbReference type="RefSeq" id="WP_130419569.1">
    <property type="nucleotide sequence ID" value="NZ_SHKW01000001.1"/>
</dbReference>
<evidence type="ECO:0000313" key="2">
    <source>
        <dbReference type="EMBL" id="RZU41699.1"/>
    </source>
</evidence>
<dbReference type="EMBL" id="SHKW01000001">
    <property type="protein sequence ID" value="RZU41699.1"/>
    <property type="molecule type" value="Genomic_DNA"/>
</dbReference>
<evidence type="ECO:0000313" key="3">
    <source>
        <dbReference type="Proteomes" id="UP000292958"/>
    </source>
</evidence>
<protein>
    <submittedName>
        <fullName evidence="2">PilZ domain-containing protein</fullName>
    </submittedName>
</protein>
<dbReference type="AlphaFoldDB" id="A0A4Q7YX91"/>
<name>A0A4Q7YX91_9BACT</name>
<reference evidence="2 3" key="1">
    <citation type="submission" date="2019-02" db="EMBL/GenBank/DDBJ databases">
        <title>Genomic Encyclopedia of Archaeal and Bacterial Type Strains, Phase II (KMG-II): from individual species to whole genera.</title>
        <authorList>
            <person name="Goeker M."/>
        </authorList>
    </citation>
    <scope>NUCLEOTIDE SEQUENCE [LARGE SCALE GENOMIC DNA]</scope>
    <source>
        <strain evidence="2 3">DSM 18101</strain>
    </source>
</reference>
<evidence type="ECO:0000259" key="1">
    <source>
        <dbReference type="Pfam" id="PF07238"/>
    </source>
</evidence>
<proteinExistence type="predicted"/>
<dbReference type="GO" id="GO:0035438">
    <property type="term" value="F:cyclic-di-GMP binding"/>
    <property type="evidence" value="ECO:0007669"/>
    <property type="project" value="InterPro"/>
</dbReference>
<gene>
    <name evidence="2" type="ORF">BDD14_3226</name>
</gene>
<accession>A0A4Q7YX91</accession>
<dbReference type="Pfam" id="PF07238">
    <property type="entry name" value="PilZ"/>
    <property type="match status" value="1"/>
</dbReference>